<dbReference type="GO" id="GO:0016987">
    <property type="term" value="F:sigma factor activity"/>
    <property type="evidence" value="ECO:0007669"/>
    <property type="project" value="UniProtKB-KW"/>
</dbReference>
<dbReference type="PANTHER" id="PTHR43133:SF46">
    <property type="entry name" value="RNA POLYMERASE SIGMA-70 FACTOR ECF SUBFAMILY"/>
    <property type="match status" value="1"/>
</dbReference>
<keyword evidence="8" id="KW-1185">Reference proteome</keyword>
<protein>
    <submittedName>
        <fullName evidence="7">RNA polymerase sigma-70 factor</fullName>
    </submittedName>
</protein>
<dbReference type="InterPro" id="IPR013324">
    <property type="entry name" value="RNA_pol_sigma_r3/r4-like"/>
</dbReference>
<dbReference type="PANTHER" id="PTHR43133">
    <property type="entry name" value="RNA POLYMERASE ECF-TYPE SIGMA FACTO"/>
    <property type="match status" value="1"/>
</dbReference>
<dbReference type="InterPro" id="IPR036388">
    <property type="entry name" value="WH-like_DNA-bd_sf"/>
</dbReference>
<accession>A0A2T3HJC2</accession>
<dbReference type="InterPro" id="IPR014327">
    <property type="entry name" value="RNA_pol_sigma70_bacteroid"/>
</dbReference>
<evidence type="ECO:0000313" key="8">
    <source>
        <dbReference type="Proteomes" id="UP000240912"/>
    </source>
</evidence>
<dbReference type="OrthoDB" id="1100095at2"/>
<dbReference type="InterPro" id="IPR013325">
    <property type="entry name" value="RNA_pol_sigma_r2"/>
</dbReference>
<keyword evidence="2" id="KW-0805">Transcription regulation</keyword>
<dbReference type="RefSeq" id="WP_107214796.1">
    <property type="nucleotide sequence ID" value="NZ_KZ686269.1"/>
</dbReference>
<name>A0A2T3HJC2_9SPHI</name>
<dbReference type="InterPro" id="IPR014284">
    <property type="entry name" value="RNA_pol_sigma-70_dom"/>
</dbReference>
<dbReference type="InterPro" id="IPR039425">
    <property type="entry name" value="RNA_pol_sigma-70-like"/>
</dbReference>
<dbReference type="Proteomes" id="UP000240912">
    <property type="component" value="Unassembled WGS sequence"/>
</dbReference>
<proteinExistence type="inferred from homology"/>
<dbReference type="Pfam" id="PF04542">
    <property type="entry name" value="Sigma70_r2"/>
    <property type="match status" value="1"/>
</dbReference>
<dbReference type="Gene3D" id="1.10.1740.10">
    <property type="match status" value="1"/>
</dbReference>
<organism evidence="7 8">
    <name type="scientific">Pedobacter yulinensis</name>
    <dbReference type="NCBI Taxonomy" id="2126353"/>
    <lineage>
        <taxon>Bacteria</taxon>
        <taxon>Pseudomonadati</taxon>
        <taxon>Bacteroidota</taxon>
        <taxon>Sphingobacteriia</taxon>
        <taxon>Sphingobacteriales</taxon>
        <taxon>Sphingobacteriaceae</taxon>
        <taxon>Pedobacter</taxon>
    </lineage>
</organism>
<dbReference type="NCBIfam" id="TIGR02937">
    <property type="entry name" value="sigma70-ECF"/>
    <property type="match status" value="1"/>
</dbReference>
<dbReference type="Gene3D" id="1.10.10.10">
    <property type="entry name" value="Winged helix-like DNA-binding domain superfamily/Winged helix DNA-binding domain"/>
    <property type="match status" value="1"/>
</dbReference>
<dbReference type="Pfam" id="PF08281">
    <property type="entry name" value="Sigma70_r4_2"/>
    <property type="match status" value="1"/>
</dbReference>
<evidence type="ECO:0000256" key="4">
    <source>
        <dbReference type="ARBA" id="ARBA00023163"/>
    </source>
</evidence>
<evidence type="ECO:0000256" key="2">
    <source>
        <dbReference type="ARBA" id="ARBA00023015"/>
    </source>
</evidence>
<dbReference type="NCBIfam" id="TIGR02985">
    <property type="entry name" value="Sig70_bacteroi1"/>
    <property type="match status" value="1"/>
</dbReference>
<comment type="caution">
    <text evidence="7">The sequence shown here is derived from an EMBL/GenBank/DDBJ whole genome shotgun (WGS) entry which is preliminary data.</text>
</comment>
<evidence type="ECO:0000256" key="1">
    <source>
        <dbReference type="ARBA" id="ARBA00010641"/>
    </source>
</evidence>
<dbReference type="InterPro" id="IPR013249">
    <property type="entry name" value="RNA_pol_sigma70_r4_t2"/>
</dbReference>
<comment type="similarity">
    <text evidence="1">Belongs to the sigma-70 factor family. ECF subfamily.</text>
</comment>
<keyword evidence="4" id="KW-0804">Transcription</keyword>
<dbReference type="GO" id="GO:0006352">
    <property type="term" value="P:DNA-templated transcription initiation"/>
    <property type="evidence" value="ECO:0007669"/>
    <property type="project" value="InterPro"/>
</dbReference>
<evidence type="ECO:0000256" key="3">
    <source>
        <dbReference type="ARBA" id="ARBA00023082"/>
    </source>
</evidence>
<gene>
    <name evidence="7" type="ORF">C7T94_07645</name>
</gene>
<dbReference type="SUPFAM" id="SSF88946">
    <property type="entry name" value="Sigma2 domain of RNA polymerase sigma factors"/>
    <property type="match status" value="1"/>
</dbReference>
<dbReference type="SUPFAM" id="SSF88659">
    <property type="entry name" value="Sigma3 and sigma4 domains of RNA polymerase sigma factors"/>
    <property type="match status" value="1"/>
</dbReference>
<dbReference type="InterPro" id="IPR007627">
    <property type="entry name" value="RNA_pol_sigma70_r2"/>
</dbReference>
<feature type="domain" description="RNA polymerase sigma factor 70 region 4 type 2" evidence="6">
    <location>
        <begin position="149"/>
        <end position="197"/>
    </location>
</feature>
<evidence type="ECO:0000313" key="7">
    <source>
        <dbReference type="EMBL" id="PST82537.1"/>
    </source>
</evidence>
<feature type="domain" description="RNA polymerase sigma-70 region 2" evidence="5">
    <location>
        <begin position="54"/>
        <end position="117"/>
    </location>
</feature>
<dbReference type="CDD" id="cd06171">
    <property type="entry name" value="Sigma70_r4"/>
    <property type="match status" value="1"/>
</dbReference>
<evidence type="ECO:0000259" key="5">
    <source>
        <dbReference type="Pfam" id="PF04542"/>
    </source>
</evidence>
<dbReference type="AlphaFoldDB" id="A0A2T3HJC2"/>
<reference evidence="7 8" key="1">
    <citation type="submission" date="2018-03" db="EMBL/GenBank/DDBJ databases">
        <authorList>
            <person name="Keele B.F."/>
        </authorList>
    </citation>
    <scope>NUCLEOTIDE SEQUENCE [LARGE SCALE GENOMIC DNA]</scope>
    <source>
        <strain evidence="7 8">YL28-9</strain>
    </source>
</reference>
<keyword evidence="3" id="KW-0731">Sigma factor</keyword>
<sequence length="218" mass="25142">MTTACTHSSGAGKIGESLYLCEPRAINTVQDDEQTRIEQIRNGQKNVFDQVFLDFYKHLHAYAMKMLRDHDAAEEAVQNVFCRIWERRSQLKTGGYLKSFLYRSVHNECLNSLKHQKVREAFQLHRAGAEAESASLDQDLHAAELQRHLQMAIEALPEKCREVFKLSRLEQLRYHEIAASLNISVKTVENQMGKALRVLRVKLADFLPLIFALLFDRL</sequence>
<dbReference type="GO" id="GO:0003677">
    <property type="term" value="F:DNA binding"/>
    <property type="evidence" value="ECO:0007669"/>
    <property type="project" value="InterPro"/>
</dbReference>
<dbReference type="EMBL" id="PYLS01000005">
    <property type="protein sequence ID" value="PST82537.1"/>
    <property type="molecule type" value="Genomic_DNA"/>
</dbReference>
<evidence type="ECO:0000259" key="6">
    <source>
        <dbReference type="Pfam" id="PF08281"/>
    </source>
</evidence>